<dbReference type="AlphaFoldDB" id="X0WP22"/>
<evidence type="ECO:0000313" key="3">
    <source>
        <dbReference type="EMBL" id="GAG32395.1"/>
    </source>
</evidence>
<evidence type="ECO:0000259" key="2">
    <source>
        <dbReference type="Pfam" id="PF01370"/>
    </source>
</evidence>
<protein>
    <recommendedName>
        <fullName evidence="2">NAD-dependent epimerase/dehydratase domain-containing protein</fullName>
    </recommendedName>
</protein>
<name>X0WP22_9ZZZZ</name>
<feature type="non-terminal residue" evidence="3">
    <location>
        <position position="1"/>
    </location>
</feature>
<dbReference type="EMBL" id="BARS01045413">
    <property type="protein sequence ID" value="GAG32395.1"/>
    <property type="molecule type" value="Genomic_DNA"/>
</dbReference>
<feature type="domain" description="NAD-dependent epimerase/dehydratase" evidence="2">
    <location>
        <begin position="2"/>
        <end position="216"/>
    </location>
</feature>
<sequence length="248" mass="28234">KFIDKGYYIIGIDRTEPRQEDGEQFEYVKLDITDKDKVRQFFSDLSFDYLIHCAALVHKNSPDLSFDNFMKINFEGTKNIFDSVAGSKGNSGFGGAIFFSTIEVYGGEGRDGVISEDDECRPITFYGKSKLAAEKYLLNLNKEYKLPITILRLTPVYSKDFLRNVKRRVLMGVDKFFYRVGDGEQKISLCSRDNVIDVVEACIEGGVPFGEVFNIADNKVYSFNDLSNYFRELVCGNRITVKIPKCIV</sequence>
<dbReference type="PANTHER" id="PTHR43000">
    <property type="entry name" value="DTDP-D-GLUCOSE 4,6-DEHYDRATASE-RELATED"/>
    <property type="match status" value="1"/>
</dbReference>
<organism evidence="3">
    <name type="scientific">marine sediment metagenome</name>
    <dbReference type="NCBI Taxonomy" id="412755"/>
    <lineage>
        <taxon>unclassified sequences</taxon>
        <taxon>metagenomes</taxon>
        <taxon>ecological metagenomes</taxon>
    </lineage>
</organism>
<dbReference type="InterPro" id="IPR036291">
    <property type="entry name" value="NAD(P)-bd_dom_sf"/>
</dbReference>
<gene>
    <name evidence="3" type="ORF">S01H1_68472</name>
</gene>
<dbReference type="Gene3D" id="3.40.50.720">
    <property type="entry name" value="NAD(P)-binding Rossmann-like Domain"/>
    <property type="match status" value="1"/>
</dbReference>
<dbReference type="Pfam" id="PF01370">
    <property type="entry name" value="Epimerase"/>
    <property type="match status" value="1"/>
</dbReference>
<comment type="caution">
    <text evidence="3">The sequence shown here is derived from an EMBL/GenBank/DDBJ whole genome shotgun (WGS) entry which is preliminary data.</text>
</comment>
<feature type="non-terminal residue" evidence="3">
    <location>
        <position position="248"/>
    </location>
</feature>
<evidence type="ECO:0000256" key="1">
    <source>
        <dbReference type="ARBA" id="ARBA00007637"/>
    </source>
</evidence>
<comment type="similarity">
    <text evidence="1">Belongs to the NAD(P)-dependent epimerase/dehydratase family.</text>
</comment>
<dbReference type="InterPro" id="IPR001509">
    <property type="entry name" value="Epimerase_deHydtase"/>
</dbReference>
<reference evidence="3" key="1">
    <citation type="journal article" date="2014" name="Front. Microbiol.">
        <title>High frequency of phylogenetically diverse reductive dehalogenase-homologous genes in deep subseafloor sedimentary metagenomes.</title>
        <authorList>
            <person name="Kawai M."/>
            <person name="Futagami T."/>
            <person name="Toyoda A."/>
            <person name="Takaki Y."/>
            <person name="Nishi S."/>
            <person name="Hori S."/>
            <person name="Arai W."/>
            <person name="Tsubouchi T."/>
            <person name="Morono Y."/>
            <person name="Uchiyama I."/>
            <person name="Ito T."/>
            <person name="Fujiyama A."/>
            <person name="Inagaki F."/>
            <person name="Takami H."/>
        </authorList>
    </citation>
    <scope>NUCLEOTIDE SEQUENCE</scope>
    <source>
        <strain evidence="3">Expedition CK06-06</strain>
    </source>
</reference>
<accession>X0WP22</accession>
<proteinExistence type="inferred from homology"/>
<dbReference type="SUPFAM" id="SSF51735">
    <property type="entry name" value="NAD(P)-binding Rossmann-fold domains"/>
    <property type="match status" value="1"/>
</dbReference>